<keyword evidence="2" id="KW-1185">Reference proteome</keyword>
<dbReference type="EMBL" id="VUNR01000005">
    <property type="protein sequence ID" value="MSU08200.1"/>
    <property type="molecule type" value="Genomic_DNA"/>
</dbReference>
<dbReference type="Proteomes" id="UP000433181">
    <property type="component" value="Unassembled WGS sequence"/>
</dbReference>
<gene>
    <name evidence="1" type="ORF">FYJ84_04225</name>
</gene>
<comment type="caution">
    <text evidence="1">The sequence shown here is derived from an EMBL/GenBank/DDBJ whole genome shotgun (WGS) entry which is preliminary data.</text>
</comment>
<dbReference type="AlphaFoldDB" id="A0A6I2UEZ1"/>
<dbReference type="RefSeq" id="WP_154406356.1">
    <property type="nucleotide sequence ID" value="NZ_VUNR01000005.1"/>
</dbReference>
<organism evidence="1 2">
    <name type="scientific">Anaerovibrio slackiae</name>
    <dbReference type="NCBI Taxonomy" id="2652309"/>
    <lineage>
        <taxon>Bacteria</taxon>
        <taxon>Bacillati</taxon>
        <taxon>Bacillota</taxon>
        <taxon>Negativicutes</taxon>
        <taxon>Selenomonadales</taxon>
        <taxon>Selenomonadaceae</taxon>
        <taxon>Anaerovibrio</taxon>
    </lineage>
</organism>
<protein>
    <submittedName>
        <fullName evidence="1">Uncharacterized protein</fullName>
    </submittedName>
</protein>
<proteinExistence type="predicted"/>
<name>A0A6I2UEZ1_9FIRM</name>
<dbReference type="GeneID" id="96778113"/>
<reference evidence="1 2" key="1">
    <citation type="submission" date="2019-08" db="EMBL/GenBank/DDBJ databases">
        <title>In-depth cultivation of the pig gut microbiome towards novel bacterial diversity and tailored functional studies.</title>
        <authorList>
            <person name="Wylensek D."/>
            <person name="Hitch T.C.A."/>
            <person name="Clavel T."/>
        </authorList>
    </citation>
    <scope>NUCLEOTIDE SEQUENCE [LARGE SCALE GENOMIC DNA]</scope>
    <source>
        <strain evidence="1 2">WCA-693-APC-5D-A</strain>
    </source>
</reference>
<evidence type="ECO:0000313" key="1">
    <source>
        <dbReference type="EMBL" id="MSU08200.1"/>
    </source>
</evidence>
<evidence type="ECO:0000313" key="2">
    <source>
        <dbReference type="Proteomes" id="UP000433181"/>
    </source>
</evidence>
<accession>A0A6I2UEZ1</accession>
<sequence>MPSILKIKRYQVELRGCGAQATYVFYRRGTVAGQLPVYHLPFRASKATIIAMLTEFAMGL</sequence>